<dbReference type="GO" id="GO:0004560">
    <property type="term" value="F:alpha-L-fucosidase activity"/>
    <property type="evidence" value="ECO:0007669"/>
    <property type="project" value="InterPro"/>
</dbReference>
<dbReference type="PIRSF" id="PIRSF001092">
    <property type="entry name" value="Alpha-L-fucosidase"/>
    <property type="match status" value="1"/>
</dbReference>
<feature type="domain" description="Glycoside hydrolase family 29 N-terminal" evidence="8">
    <location>
        <begin position="12"/>
        <end position="305"/>
    </location>
</feature>
<dbReference type="PANTHER" id="PTHR10030">
    <property type="entry name" value="ALPHA-L-FUCOSIDASE"/>
    <property type="match status" value="1"/>
</dbReference>
<feature type="site" description="May be important for catalysis" evidence="7">
    <location>
        <position position="240"/>
    </location>
</feature>
<dbReference type="PANTHER" id="PTHR10030:SF37">
    <property type="entry name" value="ALPHA-L-FUCOSIDASE-RELATED"/>
    <property type="match status" value="1"/>
</dbReference>
<reference evidence="9 10" key="1">
    <citation type="submission" date="2018-08" db="EMBL/GenBank/DDBJ databases">
        <title>A genome reference for cultivated species of the human gut microbiota.</title>
        <authorList>
            <person name="Zou Y."/>
            <person name="Xue W."/>
            <person name="Luo G."/>
        </authorList>
    </citation>
    <scope>NUCLEOTIDE SEQUENCE [LARGE SCALE GENOMIC DNA]</scope>
    <source>
        <strain evidence="9 10">AF24-29</strain>
    </source>
</reference>
<comment type="function">
    <text evidence="1">Alpha-L-fucosidase is responsible for hydrolyzing the alpha-1,6-linked fucose joined to the reducing-end N-acetylglucosamine of the carbohydrate moieties of glycoproteins.</text>
</comment>
<evidence type="ECO:0000256" key="1">
    <source>
        <dbReference type="ARBA" id="ARBA00004071"/>
    </source>
</evidence>
<dbReference type="Proteomes" id="UP000284178">
    <property type="component" value="Unassembled WGS sequence"/>
</dbReference>
<organism evidence="9 10">
    <name type="scientific">Holdemania filiformis</name>
    <dbReference type="NCBI Taxonomy" id="61171"/>
    <lineage>
        <taxon>Bacteria</taxon>
        <taxon>Bacillati</taxon>
        <taxon>Bacillota</taxon>
        <taxon>Erysipelotrichia</taxon>
        <taxon>Erysipelotrichales</taxon>
        <taxon>Erysipelotrichaceae</taxon>
        <taxon>Holdemania</taxon>
    </lineage>
</organism>
<dbReference type="InterPro" id="IPR016286">
    <property type="entry name" value="FUC_metazoa-typ"/>
</dbReference>
<dbReference type="SUPFAM" id="SSF51445">
    <property type="entry name" value="(Trans)glycosidases"/>
    <property type="match status" value="1"/>
</dbReference>
<sequence>MSIPVPAKYIADFEKRGFGMFIHWGLYSQLAQGEWTMNLHHISQEKYNELFNNFTAEDFDAKKIVALAKQAGMKYVTLTTRHHDGFSLYDTRGLTDYDVMHTPCDRDLVKEFVEACREEDILPILYHTTLDWVHPDFDNDFDAYLEYLSKSVEILCTHYGKIGGLWFDGNWSKRDADWKLDEFYGMIRRLQPDAMIINNTGLSRQGEAGHPELDSVTFEQGQATPMDREGKAKYITAEMCQTMNRHWGIAAHDLDYKSPRQMIERLCHARKVGANYLLNIGLTGQGGVTKMTEALLEVIGQWTAMAKDSLYDGKVCDIRCSHEKDFVLEKDGAAYVYVHDLPLLGPKDVVAAYESTDEDHSLSNLHRKVKSIRWIDNGEELLFSQTEDVCSYRAVGFPYGSHWIVRVAKVEFE</sequence>
<dbReference type="GO" id="GO:0005764">
    <property type="term" value="C:lysosome"/>
    <property type="evidence" value="ECO:0007669"/>
    <property type="project" value="TreeGrafter"/>
</dbReference>
<dbReference type="EMBL" id="QRUP01000011">
    <property type="protein sequence ID" value="RGR73504.1"/>
    <property type="molecule type" value="Genomic_DNA"/>
</dbReference>
<dbReference type="GO" id="GO:0016139">
    <property type="term" value="P:glycoside catabolic process"/>
    <property type="evidence" value="ECO:0007669"/>
    <property type="project" value="TreeGrafter"/>
</dbReference>
<name>A0A412FZ90_9FIRM</name>
<dbReference type="InterPro" id="IPR000933">
    <property type="entry name" value="Glyco_hydro_29"/>
</dbReference>
<dbReference type="InterPro" id="IPR057739">
    <property type="entry name" value="Glyco_hydro_29_N"/>
</dbReference>
<dbReference type="AlphaFoldDB" id="A0A412FZ90"/>
<dbReference type="EC" id="3.2.1.51" evidence="3"/>
<comment type="caution">
    <text evidence="9">The sequence shown here is derived from an EMBL/GenBank/DDBJ whole genome shotgun (WGS) entry which is preliminary data.</text>
</comment>
<evidence type="ECO:0000313" key="10">
    <source>
        <dbReference type="Proteomes" id="UP000284178"/>
    </source>
</evidence>
<dbReference type="GeneID" id="83015686"/>
<evidence type="ECO:0000256" key="4">
    <source>
        <dbReference type="ARBA" id="ARBA00022729"/>
    </source>
</evidence>
<proteinExistence type="inferred from homology"/>
<keyword evidence="10" id="KW-1185">Reference proteome</keyword>
<evidence type="ECO:0000256" key="5">
    <source>
        <dbReference type="ARBA" id="ARBA00022801"/>
    </source>
</evidence>
<evidence type="ECO:0000256" key="3">
    <source>
        <dbReference type="ARBA" id="ARBA00012662"/>
    </source>
</evidence>
<gene>
    <name evidence="9" type="ORF">DWY25_09765</name>
</gene>
<evidence type="ECO:0000256" key="7">
    <source>
        <dbReference type="PIRSR" id="PIRSR001092-1"/>
    </source>
</evidence>
<evidence type="ECO:0000256" key="2">
    <source>
        <dbReference type="ARBA" id="ARBA00007951"/>
    </source>
</evidence>
<dbReference type="Gene3D" id="3.20.20.80">
    <property type="entry name" value="Glycosidases"/>
    <property type="match status" value="1"/>
</dbReference>
<keyword evidence="6" id="KW-0326">Glycosidase</keyword>
<evidence type="ECO:0000313" key="9">
    <source>
        <dbReference type="EMBL" id="RGR73504.1"/>
    </source>
</evidence>
<comment type="similarity">
    <text evidence="2">Belongs to the glycosyl hydrolase 29 family.</text>
</comment>
<dbReference type="RefSeq" id="WP_117895076.1">
    <property type="nucleotide sequence ID" value="NZ_CABJCV010000011.1"/>
</dbReference>
<dbReference type="InterPro" id="IPR017853">
    <property type="entry name" value="GH"/>
</dbReference>
<dbReference type="PRINTS" id="PR00741">
    <property type="entry name" value="GLHYDRLASE29"/>
</dbReference>
<dbReference type="GO" id="GO:0006004">
    <property type="term" value="P:fucose metabolic process"/>
    <property type="evidence" value="ECO:0007669"/>
    <property type="project" value="InterPro"/>
</dbReference>
<dbReference type="SMART" id="SM00812">
    <property type="entry name" value="Alpha_L_fucos"/>
    <property type="match status" value="1"/>
</dbReference>
<evidence type="ECO:0000259" key="8">
    <source>
        <dbReference type="Pfam" id="PF01120"/>
    </source>
</evidence>
<keyword evidence="4" id="KW-0732">Signal</keyword>
<keyword evidence="5" id="KW-0378">Hydrolase</keyword>
<evidence type="ECO:0000256" key="6">
    <source>
        <dbReference type="ARBA" id="ARBA00023295"/>
    </source>
</evidence>
<accession>A0A412FZ90</accession>
<protein>
    <recommendedName>
        <fullName evidence="3">alpha-L-fucosidase</fullName>
        <ecNumber evidence="3">3.2.1.51</ecNumber>
    </recommendedName>
</protein>
<dbReference type="Pfam" id="PF01120">
    <property type="entry name" value="Alpha_L_fucos"/>
    <property type="match status" value="1"/>
</dbReference>